<dbReference type="EMBL" id="CP065959">
    <property type="protein sequence ID" value="QQC91755.1"/>
    <property type="molecule type" value="Genomic_DNA"/>
</dbReference>
<comment type="similarity">
    <text evidence="1">Belongs to the CAPAB/TerDEXZ family.</text>
</comment>
<proteinExistence type="inferred from homology"/>
<protein>
    <submittedName>
        <fullName evidence="3">TerD family protein</fullName>
    </submittedName>
</protein>
<evidence type="ECO:0000259" key="2">
    <source>
        <dbReference type="Pfam" id="PF02342"/>
    </source>
</evidence>
<sequence length="175" mass="18686">MSGISKGIKKVEVGLKWDPSPAGEPPHDLDIIAATYEADAPYGAPVYLVHFDSRSPDGTIHLNRDSRTGQGFGYDEVMVLELDRLAARYARVVVGVTIQQQEGGKVLGDIPNTSVRIREGHASLADSDLAAVSGSTAATVAEFVRDESGAWSFRELIRGFDADPASFASLMGAEH</sequence>
<feature type="domain" description="TerD" evidence="2">
    <location>
        <begin position="6"/>
        <end position="163"/>
    </location>
</feature>
<dbReference type="InterPro" id="IPR051324">
    <property type="entry name" value="Stress/Tellurium_Resist"/>
</dbReference>
<dbReference type="PANTHER" id="PTHR32097:SF4">
    <property type="entry name" value="GENERAL STRESS PROTEIN 16U"/>
    <property type="match status" value="1"/>
</dbReference>
<dbReference type="InterPro" id="IPR003325">
    <property type="entry name" value="TerD"/>
</dbReference>
<dbReference type="Proteomes" id="UP000596130">
    <property type="component" value="Chromosome"/>
</dbReference>
<evidence type="ECO:0000313" key="4">
    <source>
        <dbReference type="Proteomes" id="UP000596130"/>
    </source>
</evidence>
<evidence type="ECO:0000256" key="1">
    <source>
        <dbReference type="ARBA" id="ARBA00008775"/>
    </source>
</evidence>
<organism evidence="3 4">
    <name type="scientific">Streptomyces alfalfae</name>
    <dbReference type="NCBI Taxonomy" id="1642299"/>
    <lineage>
        <taxon>Bacteria</taxon>
        <taxon>Bacillati</taxon>
        <taxon>Actinomycetota</taxon>
        <taxon>Actinomycetes</taxon>
        <taxon>Kitasatosporales</taxon>
        <taxon>Streptomycetaceae</taxon>
        <taxon>Streptomyces</taxon>
    </lineage>
</organism>
<name>A0A7T4TZX4_9ACTN</name>
<dbReference type="Pfam" id="PF02342">
    <property type="entry name" value="TerD"/>
    <property type="match status" value="1"/>
</dbReference>
<dbReference type="CDD" id="cd06974">
    <property type="entry name" value="TerD_like"/>
    <property type="match status" value="1"/>
</dbReference>
<evidence type="ECO:0000313" key="3">
    <source>
        <dbReference type="EMBL" id="QQC91755.1"/>
    </source>
</evidence>
<gene>
    <name evidence="3" type="ORF">I8755_27650</name>
</gene>
<dbReference type="AlphaFoldDB" id="A0A7T4TZX4"/>
<dbReference type="Gene3D" id="2.60.60.30">
    <property type="entry name" value="sav2460 like domains"/>
    <property type="match status" value="1"/>
</dbReference>
<accession>A0A7T4TZX4</accession>
<reference evidence="3 4" key="1">
    <citation type="submission" date="2020-12" db="EMBL/GenBank/DDBJ databases">
        <title>Identification and biosynthesis of polyene macrolides produced by Streptomyces alfalfae Men-myco-93-63.</title>
        <authorList>
            <person name="Liu D."/>
            <person name="Li Y."/>
            <person name="Liu L."/>
            <person name="Han X."/>
            <person name="Shen F."/>
        </authorList>
    </citation>
    <scope>NUCLEOTIDE SEQUENCE [LARGE SCALE GENOMIC DNA]</scope>
    <source>
        <strain evidence="3 4">Men-myco-93-63</strain>
    </source>
</reference>
<dbReference type="PANTHER" id="PTHR32097">
    <property type="entry name" value="CAMP-BINDING PROTEIN 1-RELATED"/>
    <property type="match status" value="1"/>
</dbReference>